<dbReference type="SFLD" id="SFLDG01151">
    <property type="entry name" value="Main.2:_Nu-like"/>
    <property type="match status" value="1"/>
</dbReference>
<dbReference type="Pfam" id="PF02798">
    <property type="entry name" value="GST_N"/>
    <property type="match status" value="1"/>
</dbReference>
<accession>A0AAD5RUE3</accession>
<evidence type="ECO:0000256" key="2">
    <source>
        <dbReference type="RuleBase" id="RU003494"/>
    </source>
</evidence>
<dbReference type="CDD" id="cd03048">
    <property type="entry name" value="GST_N_Ure2p_like"/>
    <property type="match status" value="1"/>
</dbReference>
<feature type="domain" description="GST N-terminal" evidence="3">
    <location>
        <begin position="16"/>
        <end position="110"/>
    </location>
</feature>
<comment type="caution">
    <text evidence="5">The sequence shown here is derived from an EMBL/GenBank/DDBJ whole genome shotgun (WGS) entry which is preliminary data.</text>
</comment>
<dbReference type="SUPFAM" id="SSF47616">
    <property type="entry name" value="GST C-terminal domain-like"/>
    <property type="match status" value="1"/>
</dbReference>
<evidence type="ECO:0000313" key="6">
    <source>
        <dbReference type="Proteomes" id="UP001201980"/>
    </source>
</evidence>
<evidence type="ECO:0000259" key="3">
    <source>
        <dbReference type="PROSITE" id="PS50404"/>
    </source>
</evidence>
<evidence type="ECO:0000259" key="4">
    <source>
        <dbReference type="PROSITE" id="PS50405"/>
    </source>
</evidence>
<protein>
    <recommendedName>
        <fullName evidence="7">Glutathione S-transferase</fullName>
    </recommendedName>
</protein>
<dbReference type="InterPro" id="IPR036282">
    <property type="entry name" value="Glutathione-S-Trfase_C_sf"/>
</dbReference>
<dbReference type="AlphaFoldDB" id="A0AAD5RUE3"/>
<evidence type="ECO:0000256" key="1">
    <source>
        <dbReference type="ARBA" id="ARBA00007409"/>
    </source>
</evidence>
<dbReference type="Gene3D" id="3.40.30.10">
    <property type="entry name" value="Glutaredoxin"/>
    <property type="match status" value="1"/>
</dbReference>
<dbReference type="PROSITE" id="PS50405">
    <property type="entry name" value="GST_CTER"/>
    <property type="match status" value="1"/>
</dbReference>
<dbReference type="SFLD" id="SFLDS00019">
    <property type="entry name" value="Glutathione_Transferase_(cytos"/>
    <property type="match status" value="1"/>
</dbReference>
<dbReference type="InterPro" id="IPR040079">
    <property type="entry name" value="Glutathione_S-Trfase"/>
</dbReference>
<dbReference type="PANTHER" id="PTHR44051">
    <property type="entry name" value="GLUTATHIONE S-TRANSFERASE-RELATED"/>
    <property type="match status" value="1"/>
</dbReference>
<dbReference type="InterPro" id="IPR004046">
    <property type="entry name" value="GST_C"/>
</dbReference>
<evidence type="ECO:0008006" key="7">
    <source>
        <dbReference type="Google" id="ProtNLM"/>
    </source>
</evidence>
<comment type="similarity">
    <text evidence="1 2">Belongs to the GST superfamily.</text>
</comment>
<dbReference type="InterPro" id="IPR036249">
    <property type="entry name" value="Thioredoxin-like_sf"/>
</dbReference>
<sequence length="290" mass="32347">MASEQAQGEPTGLKATKGIELLTYGTPNGYKASIMLEELKAAYPGFDYTWQSIDISKNTQKEPWFTELCPNGRIPVIIDHDRTGVDGKKVTVWEGIAILGYLGRRYDPDHKFSFEVGSDEYDEAEVWMGWQHGGVGPMQGQAGHFTLLSPQKIPYAAQRYVGETERLYGILDKRLSSGRDFVAGSGRGRFSVADMALLGWADAAKIASVDVPGMFPNVQAWLERCFERGGVKKGLEVPRKSPFSLDPEGEEFRMLAEKIPFVKALPERMTKSREFVKNAKEEFGYVYASP</sequence>
<dbReference type="Gene3D" id="1.20.1050.10">
    <property type="match status" value="1"/>
</dbReference>
<dbReference type="Proteomes" id="UP001201980">
    <property type="component" value="Unassembled WGS sequence"/>
</dbReference>
<keyword evidence="6" id="KW-1185">Reference proteome</keyword>
<dbReference type="Pfam" id="PF00043">
    <property type="entry name" value="GST_C"/>
    <property type="match status" value="1"/>
</dbReference>
<dbReference type="EMBL" id="JAKWBI020000076">
    <property type="protein sequence ID" value="KAJ2903634.1"/>
    <property type="molecule type" value="Genomic_DNA"/>
</dbReference>
<dbReference type="PANTHER" id="PTHR44051:SF6">
    <property type="entry name" value="GLUTATHIONE S-TRANSFERASE II"/>
    <property type="match status" value="1"/>
</dbReference>
<organism evidence="5 6">
    <name type="scientific">Zalerion maritima</name>
    <dbReference type="NCBI Taxonomy" id="339359"/>
    <lineage>
        <taxon>Eukaryota</taxon>
        <taxon>Fungi</taxon>
        <taxon>Dikarya</taxon>
        <taxon>Ascomycota</taxon>
        <taxon>Pezizomycotina</taxon>
        <taxon>Sordariomycetes</taxon>
        <taxon>Lulworthiomycetidae</taxon>
        <taxon>Lulworthiales</taxon>
        <taxon>Lulworthiaceae</taxon>
        <taxon>Zalerion</taxon>
    </lineage>
</organism>
<dbReference type="PROSITE" id="PS50404">
    <property type="entry name" value="GST_NTER"/>
    <property type="match status" value="1"/>
</dbReference>
<dbReference type="InterPro" id="IPR010987">
    <property type="entry name" value="Glutathione-S-Trfase_C-like"/>
</dbReference>
<dbReference type="SFLD" id="SFLDG00358">
    <property type="entry name" value="Main_(cytGST)"/>
    <property type="match status" value="1"/>
</dbReference>
<reference evidence="5" key="1">
    <citation type="submission" date="2022-07" db="EMBL/GenBank/DDBJ databases">
        <title>Draft genome sequence of Zalerion maritima ATCC 34329, a (micro)plastics degrading marine fungus.</title>
        <authorList>
            <person name="Paco A."/>
            <person name="Goncalves M.F.M."/>
            <person name="Rocha-Santos T.A.P."/>
            <person name="Alves A."/>
        </authorList>
    </citation>
    <scope>NUCLEOTIDE SEQUENCE</scope>
    <source>
        <strain evidence="5">ATCC 34329</strain>
    </source>
</reference>
<feature type="domain" description="GST C-terminal" evidence="4">
    <location>
        <begin position="117"/>
        <end position="243"/>
    </location>
</feature>
<dbReference type="SUPFAM" id="SSF52833">
    <property type="entry name" value="Thioredoxin-like"/>
    <property type="match status" value="1"/>
</dbReference>
<gene>
    <name evidence="5" type="ORF">MKZ38_009577</name>
</gene>
<name>A0AAD5RUE3_9PEZI</name>
<proteinExistence type="inferred from homology"/>
<dbReference type="InterPro" id="IPR004045">
    <property type="entry name" value="Glutathione_S-Trfase_N"/>
</dbReference>
<evidence type="ECO:0000313" key="5">
    <source>
        <dbReference type="EMBL" id="KAJ2903634.1"/>
    </source>
</evidence>